<dbReference type="InterPro" id="IPR011047">
    <property type="entry name" value="Quinoprotein_ADH-like_sf"/>
</dbReference>
<protein>
    <recommendedName>
        <fullName evidence="2">Pyrrolo-quinoline quinone repeat domain-containing protein</fullName>
    </recommendedName>
</protein>
<sequence>MHLAALLLTIGLGATVPAQATPPPASWGQDGFGPGNTSYNPSESVVNAGSIGRLKLRWTVTSSSGTPGCRPDPLAPLVVGNRVFLRDGGGVGAYDAATGKRLWRDTGSGTAAALIVAGNLVLVFDGGCDSSSAYGSSVTALDAGSGARRWRRTGGWTVDTAVADAGTVVTSGACGTCGDAAHGVNAYRLSDGALLWSRPNEVLAGPVAAGSLVLLRETTGTAETWASRISTGKPVWGTSRSSTAAAASPAGTQLYLTDDECLSARLAGDGKPLWTVPKESGDLAADDRQVYVASAGRINTYNAKTGRLVWTRALPNPGSPVRAGGLLYVRSGKGSLAILNAADGRPVPIKTTYGGLSVHVVAAGGRLLLTGESSVRAYAP</sequence>
<dbReference type="PANTHER" id="PTHR34512:SF30">
    <property type="entry name" value="OUTER MEMBRANE PROTEIN ASSEMBLY FACTOR BAMB"/>
    <property type="match status" value="1"/>
</dbReference>
<evidence type="ECO:0000313" key="4">
    <source>
        <dbReference type="Proteomes" id="UP000623608"/>
    </source>
</evidence>
<keyword evidence="1" id="KW-0732">Signal</keyword>
<evidence type="ECO:0000313" key="3">
    <source>
        <dbReference type="EMBL" id="GIF19971.1"/>
    </source>
</evidence>
<dbReference type="AlphaFoldDB" id="A0A919TRZ7"/>
<keyword evidence="4" id="KW-1185">Reference proteome</keyword>
<evidence type="ECO:0000256" key="1">
    <source>
        <dbReference type="SAM" id="SignalP"/>
    </source>
</evidence>
<dbReference type="Gene3D" id="2.130.10.10">
    <property type="entry name" value="YVTN repeat-like/Quinoprotein amine dehydrogenase"/>
    <property type="match status" value="1"/>
</dbReference>
<dbReference type="SUPFAM" id="SSF50998">
    <property type="entry name" value="Quinoprotein alcohol dehydrogenase-like"/>
    <property type="match status" value="1"/>
</dbReference>
<dbReference type="EMBL" id="BOMY01000020">
    <property type="protein sequence ID" value="GIF19971.1"/>
    <property type="molecule type" value="Genomic_DNA"/>
</dbReference>
<gene>
    <name evidence="3" type="ORF">Ate02nite_27010</name>
</gene>
<feature type="chain" id="PRO_5037917389" description="Pyrrolo-quinoline quinone repeat domain-containing protein" evidence="1">
    <location>
        <begin position="21"/>
        <end position="380"/>
    </location>
</feature>
<evidence type="ECO:0000259" key="2">
    <source>
        <dbReference type="Pfam" id="PF13360"/>
    </source>
</evidence>
<organism evidence="3 4">
    <name type="scientific">Paractinoplanes tereljensis</name>
    <dbReference type="NCBI Taxonomy" id="571912"/>
    <lineage>
        <taxon>Bacteria</taxon>
        <taxon>Bacillati</taxon>
        <taxon>Actinomycetota</taxon>
        <taxon>Actinomycetes</taxon>
        <taxon>Micromonosporales</taxon>
        <taxon>Micromonosporaceae</taxon>
        <taxon>Paractinoplanes</taxon>
    </lineage>
</organism>
<feature type="domain" description="Pyrrolo-quinoline quinone repeat" evidence="2">
    <location>
        <begin position="55"/>
        <end position="152"/>
    </location>
</feature>
<feature type="domain" description="Pyrrolo-quinoline quinone repeat" evidence="2">
    <location>
        <begin position="267"/>
        <end position="346"/>
    </location>
</feature>
<dbReference type="Pfam" id="PF13360">
    <property type="entry name" value="PQQ_2"/>
    <property type="match status" value="2"/>
</dbReference>
<comment type="caution">
    <text evidence="3">The sequence shown here is derived from an EMBL/GenBank/DDBJ whole genome shotgun (WGS) entry which is preliminary data.</text>
</comment>
<accession>A0A919TRZ7</accession>
<dbReference type="InterPro" id="IPR018391">
    <property type="entry name" value="PQQ_b-propeller_rpt"/>
</dbReference>
<dbReference type="Proteomes" id="UP000623608">
    <property type="component" value="Unassembled WGS sequence"/>
</dbReference>
<dbReference type="InterPro" id="IPR015943">
    <property type="entry name" value="WD40/YVTN_repeat-like_dom_sf"/>
</dbReference>
<feature type="signal peptide" evidence="1">
    <location>
        <begin position="1"/>
        <end position="20"/>
    </location>
</feature>
<reference evidence="3" key="1">
    <citation type="submission" date="2021-01" db="EMBL/GenBank/DDBJ databases">
        <title>Whole genome shotgun sequence of Actinoplanes tereljensis NBRC 105297.</title>
        <authorList>
            <person name="Komaki H."/>
            <person name="Tamura T."/>
        </authorList>
    </citation>
    <scope>NUCLEOTIDE SEQUENCE</scope>
    <source>
        <strain evidence="3">NBRC 105297</strain>
    </source>
</reference>
<dbReference type="InterPro" id="IPR002372">
    <property type="entry name" value="PQQ_rpt_dom"/>
</dbReference>
<name>A0A919TRZ7_9ACTN</name>
<dbReference type="SMART" id="SM00564">
    <property type="entry name" value="PQQ"/>
    <property type="match status" value="3"/>
</dbReference>
<dbReference type="PANTHER" id="PTHR34512">
    <property type="entry name" value="CELL SURFACE PROTEIN"/>
    <property type="match status" value="1"/>
</dbReference>
<proteinExistence type="predicted"/>